<dbReference type="CDD" id="cd04301">
    <property type="entry name" value="NAT_SF"/>
    <property type="match status" value="1"/>
</dbReference>
<proteinExistence type="predicted"/>
<comment type="caution">
    <text evidence="4">The sequence shown here is derived from an EMBL/GenBank/DDBJ whole genome shotgun (WGS) entry which is preliminary data.</text>
</comment>
<dbReference type="Pfam" id="PF00583">
    <property type="entry name" value="Acetyltransf_1"/>
    <property type="match status" value="1"/>
</dbReference>
<gene>
    <name evidence="4" type="ORF">HNQ52_000956</name>
</gene>
<keyword evidence="2" id="KW-0012">Acyltransferase</keyword>
<dbReference type="EMBL" id="JACHHP010000002">
    <property type="protein sequence ID" value="MBB5207427.1"/>
    <property type="molecule type" value="Genomic_DNA"/>
</dbReference>
<dbReference type="Gene3D" id="3.40.630.30">
    <property type="match status" value="1"/>
</dbReference>
<sequence length="157" mass="17516">MTARIRPARPDDADALARMEAATFDPVHYDSLLSAARFRHHARNPSAALGVAAGGDDVPLGYALVLFRRGSDAGRFYSLAISAAMQGHGLGHALFDWAEAETVRRGRHRLNLEIREDNATLLQRYSRRGYVIYRRVDDYYPDGAAALKMFRRLDTPA</sequence>
<protein>
    <submittedName>
        <fullName evidence="4">Ribosomal protein S18 acetylase RimI-like enzyme</fullName>
    </submittedName>
</protein>
<keyword evidence="4" id="KW-0689">Ribosomal protein</keyword>
<dbReference type="AlphaFoldDB" id="A0A7W8FYI3"/>
<evidence type="ECO:0000313" key="5">
    <source>
        <dbReference type="Proteomes" id="UP000521199"/>
    </source>
</evidence>
<dbReference type="GO" id="GO:0016747">
    <property type="term" value="F:acyltransferase activity, transferring groups other than amino-acyl groups"/>
    <property type="evidence" value="ECO:0007669"/>
    <property type="project" value="InterPro"/>
</dbReference>
<dbReference type="InterPro" id="IPR000182">
    <property type="entry name" value="GNAT_dom"/>
</dbReference>
<dbReference type="SUPFAM" id="SSF55729">
    <property type="entry name" value="Acyl-CoA N-acyltransferases (Nat)"/>
    <property type="match status" value="1"/>
</dbReference>
<evidence type="ECO:0000256" key="1">
    <source>
        <dbReference type="ARBA" id="ARBA00022679"/>
    </source>
</evidence>
<accession>A0A7W8FYI3</accession>
<keyword evidence="1" id="KW-0808">Transferase</keyword>
<feature type="domain" description="N-acetyltransferase" evidence="3">
    <location>
        <begin position="3"/>
        <end position="154"/>
    </location>
</feature>
<keyword evidence="4" id="KW-0687">Ribonucleoprotein</keyword>
<evidence type="ECO:0000259" key="3">
    <source>
        <dbReference type="PROSITE" id="PS51186"/>
    </source>
</evidence>
<dbReference type="RefSeq" id="WP_183959985.1">
    <property type="nucleotide sequence ID" value="NZ_JACHHP010000002.1"/>
</dbReference>
<dbReference type="InterPro" id="IPR016181">
    <property type="entry name" value="Acyl_CoA_acyltransferase"/>
</dbReference>
<name>A0A7W8FYI3_9GAMM</name>
<evidence type="ECO:0000256" key="2">
    <source>
        <dbReference type="ARBA" id="ARBA00023315"/>
    </source>
</evidence>
<keyword evidence="5" id="KW-1185">Reference proteome</keyword>
<reference evidence="4 5" key="1">
    <citation type="submission" date="2020-08" db="EMBL/GenBank/DDBJ databases">
        <title>Genomic Encyclopedia of Type Strains, Phase IV (KMG-IV): sequencing the most valuable type-strain genomes for metagenomic binning, comparative biology and taxonomic classification.</title>
        <authorList>
            <person name="Goeker M."/>
        </authorList>
    </citation>
    <scope>NUCLEOTIDE SEQUENCE [LARGE SCALE GENOMIC DNA]</scope>
    <source>
        <strain evidence="4 5">DSM 24163</strain>
    </source>
</reference>
<dbReference type="PANTHER" id="PTHR43877">
    <property type="entry name" value="AMINOALKYLPHOSPHONATE N-ACETYLTRANSFERASE-RELATED-RELATED"/>
    <property type="match status" value="1"/>
</dbReference>
<dbReference type="InterPro" id="IPR050832">
    <property type="entry name" value="Bact_Acetyltransf"/>
</dbReference>
<organism evidence="4 5">
    <name type="scientific">Chiayiivirga flava</name>
    <dbReference type="NCBI Taxonomy" id="659595"/>
    <lineage>
        <taxon>Bacteria</taxon>
        <taxon>Pseudomonadati</taxon>
        <taxon>Pseudomonadota</taxon>
        <taxon>Gammaproteobacteria</taxon>
        <taxon>Lysobacterales</taxon>
        <taxon>Lysobacteraceae</taxon>
        <taxon>Chiayiivirga</taxon>
    </lineage>
</organism>
<dbReference type="Proteomes" id="UP000521199">
    <property type="component" value="Unassembled WGS sequence"/>
</dbReference>
<evidence type="ECO:0000313" key="4">
    <source>
        <dbReference type="EMBL" id="MBB5207427.1"/>
    </source>
</evidence>
<dbReference type="GO" id="GO:0005840">
    <property type="term" value="C:ribosome"/>
    <property type="evidence" value="ECO:0007669"/>
    <property type="project" value="UniProtKB-KW"/>
</dbReference>
<dbReference type="PROSITE" id="PS51186">
    <property type="entry name" value="GNAT"/>
    <property type="match status" value="1"/>
</dbReference>